<sequence length="179" mass="19239">MVGLRPTHGLVPYTGIAGFDPTGPMARIVSDCALMRTAIAGKDDAWSDPRQPQHLEKIDYTSALGGSLKGLCIAVVEEGFNTPWSMSEVNEAVRLSVRLLEQLGATVQSISVLEHNHVVPLWTSIAVEGGLDAFFHGLNPFGTKAWYNTRQMAAMSKAIKTNGGTSLPPRKSVSYSPTT</sequence>
<protein>
    <recommendedName>
        <fullName evidence="2">Amidase domain-containing protein</fullName>
    </recommendedName>
</protein>
<dbReference type="PANTHER" id="PTHR11895:SF170">
    <property type="entry name" value="AMIDASE"/>
    <property type="match status" value="1"/>
</dbReference>
<accession>A0A5J6QJV9</accession>
<dbReference type="PANTHER" id="PTHR11895">
    <property type="entry name" value="TRANSAMIDASE"/>
    <property type="match status" value="1"/>
</dbReference>
<dbReference type="EMBL" id="CP043311">
    <property type="protein sequence ID" value="QEY63038.1"/>
    <property type="molecule type" value="Genomic_DNA"/>
</dbReference>
<evidence type="ECO:0000313" key="4">
    <source>
        <dbReference type="Proteomes" id="UP000327179"/>
    </source>
</evidence>
<keyword evidence="4" id="KW-1185">Reference proteome</keyword>
<dbReference type="Pfam" id="PF01425">
    <property type="entry name" value="Amidase"/>
    <property type="match status" value="1"/>
</dbReference>
<dbReference type="Gene3D" id="3.90.1300.10">
    <property type="entry name" value="Amidase signature (AS) domain"/>
    <property type="match status" value="1"/>
</dbReference>
<proteinExistence type="predicted"/>
<dbReference type="KEGG" id="plal:FXN65_13535"/>
<feature type="region of interest" description="Disordered" evidence="1">
    <location>
        <begin position="160"/>
        <end position="179"/>
    </location>
</feature>
<dbReference type="AlphaFoldDB" id="A0A5J6QJV9"/>
<evidence type="ECO:0000256" key="1">
    <source>
        <dbReference type="SAM" id="MobiDB-lite"/>
    </source>
</evidence>
<evidence type="ECO:0000313" key="3">
    <source>
        <dbReference type="EMBL" id="QEY63038.1"/>
    </source>
</evidence>
<reference evidence="3 4" key="1">
    <citation type="submission" date="2019-08" db="EMBL/GenBank/DDBJ databases">
        <title>Whole-genome Sequencing of e-waste polymer degrading bacterium Pseudomonas sp. strain PE08.</title>
        <authorList>
            <person name="Kirdat K."/>
            <person name="Debbarma P."/>
            <person name="Narawade N."/>
            <person name="Suyal D."/>
            <person name="Thorat V."/>
            <person name="Shouche Y."/>
            <person name="Goel R."/>
            <person name="Yadav A."/>
        </authorList>
    </citation>
    <scope>NUCLEOTIDE SEQUENCE [LARGE SCALE GENOMIC DNA]</scope>
    <source>
        <strain evidence="3 4">PE08</strain>
    </source>
</reference>
<dbReference type="SUPFAM" id="SSF75304">
    <property type="entry name" value="Amidase signature (AS) enzymes"/>
    <property type="match status" value="1"/>
</dbReference>
<name>A0A5J6QJV9_9GAMM</name>
<dbReference type="InterPro" id="IPR023631">
    <property type="entry name" value="Amidase_dom"/>
</dbReference>
<organism evidence="3 4">
    <name type="scientific">Metapseudomonas lalkuanensis</name>
    <dbReference type="NCBI Taxonomy" id="2604832"/>
    <lineage>
        <taxon>Bacteria</taxon>
        <taxon>Pseudomonadati</taxon>
        <taxon>Pseudomonadota</taxon>
        <taxon>Gammaproteobacteria</taxon>
        <taxon>Pseudomonadales</taxon>
        <taxon>Pseudomonadaceae</taxon>
        <taxon>Metapseudomonas</taxon>
    </lineage>
</organism>
<dbReference type="GO" id="GO:0003824">
    <property type="term" value="F:catalytic activity"/>
    <property type="evidence" value="ECO:0007669"/>
    <property type="project" value="InterPro"/>
</dbReference>
<dbReference type="InterPro" id="IPR036928">
    <property type="entry name" value="AS_sf"/>
</dbReference>
<dbReference type="Proteomes" id="UP000327179">
    <property type="component" value="Chromosome"/>
</dbReference>
<dbReference type="InterPro" id="IPR000120">
    <property type="entry name" value="Amidase"/>
</dbReference>
<evidence type="ECO:0000259" key="2">
    <source>
        <dbReference type="Pfam" id="PF01425"/>
    </source>
</evidence>
<gene>
    <name evidence="3" type="ORF">FXN65_13535</name>
</gene>
<feature type="domain" description="Amidase" evidence="2">
    <location>
        <begin position="2"/>
        <end position="133"/>
    </location>
</feature>